<keyword evidence="4 7" id="KW-0963">Cytoplasm</keyword>
<feature type="region of interest" description="Disordered" evidence="8">
    <location>
        <begin position="494"/>
        <end position="561"/>
    </location>
</feature>
<dbReference type="PANTHER" id="PTHR38758:SF1">
    <property type="entry name" value="PROTEIN, PUTATIVE-RELATED"/>
    <property type="match status" value="1"/>
</dbReference>
<evidence type="ECO:0000256" key="2">
    <source>
        <dbReference type="ARBA" id="ARBA00007112"/>
    </source>
</evidence>
<feature type="region of interest" description="Disordered" evidence="8">
    <location>
        <begin position="1085"/>
        <end position="1126"/>
    </location>
</feature>
<protein>
    <recommendedName>
        <fullName evidence="3 7">Stress response protein NST1</fullName>
    </recommendedName>
</protein>
<comment type="subcellular location">
    <subcellularLocation>
        <location evidence="1 7">Cytoplasm</location>
    </subcellularLocation>
</comment>
<keyword evidence="5 7" id="KW-0346">Stress response</keyword>
<accession>A0AAN7WLJ6</accession>
<name>A0AAN7WLJ6_9SACH</name>
<dbReference type="PANTHER" id="PTHR38758">
    <property type="entry name" value="PUTATIVE-RELATED"/>
    <property type="match status" value="1"/>
</dbReference>
<dbReference type="EMBL" id="JAWIZZ010000040">
    <property type="protein sequence ID" value="KAK5780804.1"/>
    <property type="molecule type" value="Genomic_DNA"/>
</dbReference>
<evidence type="ECO:0000256" key="8">
    <source>
        <dbReference type="SAM" id="MobiDB-lite"/>
    </source>
</evidence>
<feature type="compositionally biased region" description="Low complexity" evidence="8">
    <location>
        <begin position="15"/>
        <end position="36"/>
    </location>
</feature>
<feature type="region of interest" description="Disordered" evidence="8">
    <location>
        <begin position="646"/>
        <end position="813"/>
    </location>
</feature>
<feature type="compositionally biased region" description="Basic and acidic residues" evidence="8">
    <location>
        <begin position="578"/>
        <end position="595"/>
    </location>
</feature>
<reference evidence="10" key="1">
    <citation type="submission" date="2023-07" db="EMBL/GenBank/DDBJ databases">
        <title>A draft genome of Kazachstania heterogenica Y-27499.</title>
        <authorList>
            <person name="Donic C."/>
            <person name="Kralova J.S."/>
            <person name="Fidel L."/>
            <person name="Ben-Dor S."/>
            <person name="Jung S."/>
        </authorList>
    </citation>
    <scope>NUCLEOTIDE SEQUENCE [LARGE SCALE GENOMIC DNA]</scope>
    <source>
        <strain evidence="10">Y27499</strain>
    </source>
</reference>
<feature type="region of interest" description="Disordered" evidence="8">
    <location>
        <begin position="1"/>
        <end position="91"/>
    </location>
</feature>
<evidence type="ECO:0000256" key="1">
    <source>
        <dbReference type="ARBA" id="ARBA00004496"/>
    </source>
</evidence>
<evidence type="ECO:0000313" key="9">
    <source>
        <dbReference type="EMBL" id="KAK5780804.1"/>
    </source>
</evidence>
<feature type="region of interest" description="Disordered" evidence="8">
    <location>
        <begin position="188"/>
        <end position="216"/>
    </location>
</feature>
<evidence type="ECO:0000256" key="7">
    <source>
        <dbReference type="RuleBase" id="RU049441"/>
    </source>
</evidence>
<dbReference type="GO" id="GO:0005737">
    <property type="term" value="C:cytoplasm"/>
    <property type="evidence" value="ECO:0007669"/>
    <property type="project" value="UniProtKB-SubCell"/>
</dbReference>
<feature type="compositionally biased region" description="Basic residues" evidence="8">
    <location>
        <begin position="1"/>
        <end position="14"/>
    </location>
</feature>
<organism evidence="9 10">
    <name type="scientific">Arxiozyma heterogenica</name>
    <dbReference type="NCBI Taxonomy" id="278026"/>
    <lineage>
        <taxon>Eukaryota</taxon>
        <taxon>Fungi</taxon>
        <taxon>Dikarya</taxon>
        <taxon>Ascomycota</taxon>
        <taxon>Saccharomycotina</taxon>
        <taxon>Saccharomycetes</taxon>
        <taxon>Saccharomycetales</taxon>
        <taxon>Saccharomycetaceae</taxon>
        <taxon>Arxiozyma</taxon>
    </lineage>
</organism>
<feature type="compositionally biased region" description="Low complexity" evidence="8">
    <location>
        <begin position="1105"/>
        <end position="1126"/>
    </location>
</feature>
<comment type="function">
    <text evidence="7">May act as a negative regulator of salt tolerance.</text>
</comment>
<evidence type="ECO:0000256" key="6">
    <source>
        <dbReference type="ARBA" id="ARBA00023054"/>
    </source>
</evidence>
<feature type="compositionally biased region" description="Acidic residues" evidence="8">
    <location>
        <begin position="506"/>
        <end position="537"/>
    </location>
</feature>
<comment type="caution">
    <text evidence="9">The sequence shown here is derived from an EMBL/GenBank/DDBJ whole genome shotgun (WGS) entry which is preliminary data.</text>
</comment>
<comment type="similarity">
    <text evidence="2 7">Belongs to the NST1 family.</text>
</comment>
<evidence type="ECO:0000256" key="4">
    <source>
        <dbReference type="ARBA" id="ARBA00022490"/>
    </source>
</evidence>
<sequence length="1312" mass="150451">MPSNSRNKKKKSKSKSSGNNKKNNNSNRNNNNNISRDISAEVFDESEDYPTSRVIKRAPNGDVIVESITPTIPTEASSKKKKNNKKNDTKGVSNMANVLDLHWESLSSEEKKAILRIDRDDVFQIIQKYQSDYSCNCSVCGKRHLAMDQEMERIYYMLYEIDKIKDPEITPIKFHLSIIKDLQISNSNSTSNNNDDNDNNNNNTNDNKGLSASPQTVPVIPRGLVNIANDDEDLKEFLASNNGNSLKEEILHFKQAKQLEHQEHKKKNNISNDNIFEEFSRQLPSPLLEDEPQGNQIKQQHNNPEASYIEDKLFKNKYLQFTHKYISSYPKIAEEYVKRVMMYPEMRQVTDQLMASDGDGFLKAIENFVIERARDEDGNIDEGYYQKLGDVKSFTTMLHKGQPLTQQEYTDLQRNIAERMTSSYDTKRREFREISPLEKELFTRFMFGEDREQFGEMVMQSFREKFDHAFGGASVSASLAAAAAAATLTNPLGVSNEYSSMQSEKDEYDESYDYSDYEEDEDESDFFSEYTDEEDNDGLSNYGEETDSDNECLNPSHHHHSNDQIFVQHGEDVDTDDQEHYYHDNDDETHHMSHEEDYESEIDEATRLEEGRKLIQIAITKLLQGRILESYHTKQADVNRLKLLQELEDEKEKKKAKEEKKQRKKEKEKEKRKLQQKAKEEERRKKLEEEERLKKELEEREKERREAQRRKVEEAKKKKDEERRRRLEEQRRREEQQEKQRKLKEEMKKKKEEERKRKEREQKEKQEAEARERKEQKEKEKLAKEAKEREEKSLREKKAESQNQKDENVKKTNDIIEQESIMINDNADVKISSNSLNSINNSQFHSGHFLANGKAANIDNVGSNNDILPIIGESLLGNATPFSNTNSLSLNKSISHQTNIIPTSQPISSSTVSSLLPSSLWNNITDPRSSNTIFDSVSNQNASFLSLSNNDRFNSITQKIGMHGSYYQHPQLQQQQLVADTGISKSLSDELNNLTSLLQSTNINDSLYSRNNTLNSSFLWTDPKLTTGNSGSSINNSNHASSLMPTNKLLGHDIPVSASMSHSDHSVHQRKSIWDDDLPPVNSVSVSTTTNFPLPLNSSSIQPHSTMDSNDNKNTNNNNDNDIFTSNSSIWDNTDFSNTPQINPTSVGLTTTMTTMTPHADINGILQPTLCTIQSNSMNDTNGKPLPMSMNLNSLNDHVIFDLICRAYSTVIQKQPTNHNFVPVDTLYHQVNSIMPLDYHTFINKILEIRILHGCEILNSSMGTISHIKIDLDTIPHSNTPSLLKQRRDTQENGQSQMNSFMLLNAVGSNGS</sequence>
<evidence type="ECO:0000313" key="10">
    <source>
        <dbReference type="Proteomes" id="UP001306508"/>
    </source>
</evidence>
<feature type="compositionally biased region" description="Polar residues" evidence="8">
    <location>
        <begin position="1085"/>
        <end position="1104"/>
    </location>
</feature>
<dbReference type="Proteomes" id="UP001306508">
    <property type="component" value="Unassembled WGS sequence"/>
</dbReference>
<feature type="region of interest" description="Disordered" evidence="8">
    <location>
        <begin position="576"/>
        <end position="602"/>
    </location>
</feature>
<dbReference type="InterPro" id="IPR025279">
    <property type="entry name" value="NST1"/>
</dbReference>
<keyword evidence="6 7" id="KW-0175">Coiled coil</keyword>
<feature type="compositionally biased region" description="Low complexity" evidence="8">
    <location>
        <begin position="188"/>
        <end position="207"/>
    </location>
</feature>
<gene>
    <name evidence="9" type="ORF">RI543_001929</name>
</gene>
<proteinExistence type="inferred from homology"/>
<keyword evidence="10" id="KW-1185">Reference proteome</keyword>
<evidence type="ECO:0000256" key="5">
    <source>
        <dbReference type="ARBA" id="ARBA00023016"/>
    </source>
</evidence>
<evidence type="ECO:0000256" key="3">
    <source>
        <dbReference type="ARBA" id="ARBA00020733"/>
    </source>
</evidence>
<dbReference type="Pfam" id="PF13945">
    <property type="entry name" value="NST1"/>
    <property type="match status" value="1"/>
</dbReference>